<feature type="compositionally biased region" description="Basic and acidic residues" evidence="1">
    <location>
        <begin position="301"/>
        <end position="327"/>
    </location>
</feature>
<protein>
    <recommendedName>
        <fullName evidence="2">DZANK-type domain-containing protein</fullName>
    </recommendedName>
</protein>
<keyword evidence="4" id="KW-1185">Reference proteome</keyword>
<name>A0AAN0JSP2_AMPQE</name>
<feature type="compositionally biased region" description="Basic and acidic residues" evidence="1">
    <location>
        <begin position="599"/>
        <end position="635"/>
    </location>
</feature>
<dbReference type="AlphaFoldDB" id="A0AAN0JSP2"/>
<feature type="region of interest" description="Disordered" evidence="1">
    <location>
        <begin position="525"/>
        <end position="571"/>
    </location>
</feature>
<reference evidence="4" key="1">
    <citation type="journal article" date="2010" name="Nature">
        <title>The Amphimedon queenslandica genome and the evolution of animal complexity.</title>
        <authorList>
            <person name="Srivastava M."/>
            <person name="Simakov O."/>
            <person name="Chapman J."/>
            <person name="Fahey B."/>
            <person name="Gauthier M.E."/>
            <person name="Mitros T."/>
            <person name="Richards G.S."/>
            <person name="Conaco C."/>
            <person name="Dacre M."/>
            <person name="Hellsten U."/>
            <person name="Larroux C."/>
            <person name="Putnam N.H."/>
            <person name="Stanke M."/>
            <person name="Adamska M."/>
            <person name="Darling A."/>
            <person name="Degnan S.M."/>
            <person name="Oakley T.H."/>
            <person name="Plachetzki D.C."/>
            <person name="Zhai Y."/>
            <person name="Adamski M."/>
            <person name="Calcino A."/>
            <person name="Cummins S.F."/>
            <person name="Goodstein D.M."/>
            <person name="Harris C."/>
            <person name="Jackson D.J."/>
            <person name="Leys S.P."/>
            <person name="Shu S."/>
            <person name="Woodcroft B.J."/>
            <person name="Vervoort M."/>
            <person name="Kosik K.S."/>
            <person name="Manning G."/>
            <person name="Degnan B.M."/>
            <person name="Rokhsar D.S."/>
        </authorList>
    </citation>
    <scope>NUCLEOTIDE SEQUENCE [LARGE SCALE GENOMIC DNA]</scope>
</reference>
<sequence length="707" mass="75692">MASLNICVSCKRSLNPPNASFCSQCGSPQSLWKSCMHCKAQLPPNALYCINCGLFQTHPQNPDSSTKLCIHCKVQLPPNTTVCKECGKIQKVPCILCKRPLWVNAQNCSICSAAQDPAEFKKQSFKQCNKCGVQLLLDAQICHCTSCYAHQNIPSDTTLPAPNVTINLGVEELMEDKVDPSDDHKSIPELQRQSNQPKQEQCESQQDDSMDTSIIPGKKIVGPLKRSAHGDDGNESDDKNKKLKTSDAAAATCGAVVQQKVSTYGIVGESDHQSTITDTRKRKQADHNDSQGSQFSPPLAKKVEDGSHVTRTQVDRDPKEIDVEEKSFQTIIYVQADPNKEKCNNEMTREKNEHGQENPLAKMSLSDKQEITNQTDSSGNTDLMGTPSTPNRSSLPTLVTTPIVSSVDSVSSSTSATLPPNLSLPLTSSPSTDTSVTSILASVTSLSESDNGTSQSSPTFVTSSLTITTPALSSAPVTSSSVTAINPSPVPANSSPTSATPSTNSSPTTITLSVASSNSALVLVSTSSPNPVTSTSADATPSPNPSSDASSTSSPPIASHNGKGSLESGDVLNDKTDLVLSDRPIEPVVDPHQPKAKASKGENEGERDKGSKVDKQTDQSEKKPKDSKSKQKEPSHPVPNPPKTALCVLNPPKEKSMKIIFCAVIHLNSWHYEQGKSSIYLRFGHRELGDWKIDIGPCDLVSIRILA</sequence>
<dbReference type="EnsemblMetazoa" id="XM_020004576.1">
    <property type="protein sequence ID" value="XP_019860135.1"/>
    <property type="gene ID" value="LOC109588404"/>
</dbReference>
<dbReference type="RefSeq" id="XP_019860135.1">
    <property type="nucleotide sequence ID" value="XM_020004576.1"/>
</dbReference>
<evidence type="ECO:0000313" key="4">
    <source>
        <dbReference type="Proteomes" id="UP000007879"/>
    </source>
</evidence>
<dbReference type="Proteomes" id="UP000007879">
    <property type="component" value="Unassembled WGS sequence"/>
</dbReference>
<feature type="compositionally biased region" description="Low complexity" evidence="1">
    <location>
        <begin position="525"/>
        <end position="559"/>
    </location>
</feature>
<evidence type="ECO:0000259" key="2">
    <source>
        <dbReference type="Pfam" id="PF12773"/>
    </source>
</evidence>
<dbReference type="InterPro" id="IPR025874">
    <property type="entry name" value="DZR"/>
</dbReference>
<dbReference type="KEGG" id="aqu:109588404"/>
<feature type="region of interest" description="Disordered" evidence="1">
    <location>
        <begin position="473"/>
        <end position="510"/>
    </location>
</feature>
<feature type="region of interest" description="Disordered" evidence="1">
    <location>
        <begin position="263"/>
        <end position="434"/>
    </location>
</feature>
<proteinExistence type="predicted"/>
<evidence type="ECO:0000256" key="1">
    <source>
        <dbReference type="SAM" id="MobiDB-lite"/>
    </source>
</evidence>
<feature type="compositionally biased region" description="Basic and acidic residues" evidence="1">
    <location>
        <begin position="338"/>
        <end position="356"/>
    </location>
</feature>
<feature type="domain" description="DZANK-type" evidence="2">
    <location>
        <begin position="7"/>
        <end position="53"/>
    </location>
</feature>
<reference evidence="3" key="2">
    <citation type="submission" date="2024-06" db="UniProtKB">
        <authorList>
            <consortium name="EnsemblMetazoa"/>
        </authorList>
    </citation>
    <scope>IDENTIFICATION</scope>
</reference>
<feature type="compositionally biased region" description="Polar residues" evidence="1">
    <location>
        <begin position="191"/>
        <end position="204"/>
    </location>
</feature>
<feature type="compositionally biased region" description="Basic and acidic residues" evidence="1">
    <location>
        <begin position="228"/>
        <end position="240"/>
    </location>
</feature>
<feature type="region of interest" description="Disordered" evidence="1">
    <location>
        <begin position="584"/>
        <end position="644"/>
    </location>
</feature>
<feature type="compositionally biased region" description="Polar residues" evidence="1">
    <location>
        <begin position="371"/>
        <end position="398"/>
    </location>
</feature>
<evidence type="ECO:0000313" key="3">
    <source>
        <dbReference type="EnsemblMetazoa" id="XP_019860135.1"/>
    </source>
</evidence>
<dbReference type="GeneID" id="109588404"/>
<feature type="compositionally biased region" description="Basic and acidic residues" evidence="1">
    <location>
        <begin position="178"/>
        <end position="187"/>
    </location>
</feature>
<feature type="compositionally biased region" description="Low complexity" evidence="1">
    <location>
        <begin position="399"/>
        <end position="434"/>
    </location>
</feature>
<accession>A0AAN0JSP2</accession>
<organism evidence="3 4">
    <name type="scientific">Amphimedon queenslandica</name>
    <name type="common">Sponge</name>
    <dbReference type="NCBI Taxonomy" id="400682"/>
    <lineage>
        <taxon>Eukaryota</taxon>
        <taxon>Metazoa</taxon>
        <taxon>Porifera</taxon>
        <taxon>Demospongiae</taxon>
        <taxon>Heteroscleromorpha</taxon>
        <taxon>Haplosclerida</taxon>
        <taxon>Niphatidae</taxon>
        <taxon>Amphimedon</taxon>
    </lineage>
</organism>
<dbReference type="Pfam" id="PF12773">
    <property type="entry name" value="DZR"/>
    <property type="match status" value="1"/>
</dbReference>
<feature type="region of interest" description="Disordered" evidence="1">
    <location>
        <begin position="178"/>
        <end position="243"/>
    </location>
</feature>